<gene>
    <name evidence="1" type="ORF">TeGR_g4897</name>
</gene>
<comment type="caution">
    <text evidence="1">The sequence shown here is derived from an EMBL/GenBank/DDBJ whole genome shotgun (WGS) entry which is preliminary data.</text>
</comment>
<name>A0ABQ6MLX7_9STRA</name>
<dbReference type="EMBL" id="BRYB01003009">
    <property type="protein sequence ID" value="GMI28965.1"/>
    <property type="molecule type" value="Genomic_DNA"/>
</dbReference>
<sequence>MSVTPSLPSTLPGKREQWLAALPGDEELRAQLELRILSRPQHYSAAEKAQLSSALEMEAEVNDSRKLRRISSATPLLNDAVRMMSKVVGTMW</sequence>
<reference evidence="1 2" key="1">
    <citation type="journal article" date="2023" name="Commun. Biol.">
        <title>Genome analysis of Parmales, the sister group of diatoms, reveals the evolutionary specialization of diatoms from phago-mixotrophs to photoautotrophs.</title>
        <authorList>
            <person name="Ban H."/>
            <person name="Sato S."/>
            <person name="Yoshikawa S."/>
            <person name="Yamada K."/>
            <person name="Nakamura Y."/>
            <person name="Ichinomiya M."/>
            <person name="Sato N."/>
            <person name="Blanc-Mathieu R."/>
            <person name="Endo H."/>
            <person name="Kuwata A."/>
            <person name="Ogata H."/>
        </authorList>
    </citation>
    <scope>NUCLEOTIDE SEQUENCE [LARGE SCALE GENOMIC DNA]</scope>
</reference>
<accession>A0ABQ6MLX7</accession>
<evidence type="ECO:0000313" key="1">
    <source>
        <dbReference type="EMBL" id="GMI28965.1"/>
    </source>
</evidence>
<organism evidence="1 2">
    <name type="scientific">Tetraparma gracilis</name>
    <dbReference type="NCBI Taxonomy" id="2962635"/>
    <lineage>
        <taxon>Eukaryota</taxon>
        <taxon>Sar</taxon>
        <taxon>Stramenopiles</taxon>
        <taxon>Ochrophyta</taxon>
        <taxon>Bolidophyceae</taxon>
        <taxon>Parmales</taxon>
        <taxon>Triparmaceae</taxon>
        <taxon>Tetraparma</taxon>
    </lineage>
</organism>
<dbReference type="Proteomes" id="UP001165060">
    <property type="component" value="Unassembled WGS sequence"/>
</dbReference>
<proteinExistence type="predicted"/>
<keyword evidence="2" id="KW-1185">Reference proteome</keyword>
<evidence type="ECO:0000313" key="2">
    <source>
        <dbReference type="Proteomes" id="UP001165060"/>
    </source>
</evidence>
<protein>
    <submittedName>
        <fullName evidence="1">Uncharacterized protein</fullName>
    </submittedName>
</protein>